<dbReference type="Proteomes" id="UP000009170">
    <property type="component" value="Unassembled WGS sequence"/>
</dbReference>
<comment type="caution">
    <text evidence="1">The sequence shown here is derived from an EMBL/GenBank/DDBJ whole genome shotgun (WGS) entry which is preliminary data.</text>
</comment>
<dbReference type="EMBL" id="CAID01000006">
    <property type="protein sequence ID" value="CEF98333.1"/>
    <property type="molecule type" value="Genomic_DNA"/>
</dbReference>
<reference evidence="1 2" key="2">
    <citation type="journal article" date="2014" name="BMC Genomics">
        <title>An improved genome of the model marine alga Ostreococcus tauri unfolds by assessing Illumina de novo assemblies.</title>
        <authorList>
            <person name="Blanc-Mathieu R."/>
            <person name="Verhelst B."/>
            <person name="Derelle E."/>
            <person name="Rombauts S."/>
            <person name="Bouget F.Y."/>
            <person name="Carre I."/>
            <person name="Chateau A."/>
            <person name="Eyre-Walker A."/>
            <person name="Grimsley N."/>
            <person name="Moreau H."/>
            <person name="Piegu B."/>
            <person name="Rivals E."/>
            <person name="Schackwitz W."/>
            <person name="Van de Peer Y."/>
            <person name="Piganeau G."/>
        </authorList>
    </citation>
    <scope>NUCLEOTIDE SEQUENCE [LARGE SCALE GENOMIC DNA]</scope>
    <source>
        <strain evidence="2">OTTH 0595 / CCAP 157/2 / RCC745</strain>
    </source>
</reference>
<dbReference type="AlphaFoldDB" id="A0A090N3L6"/>
<gene>
    <name evidence="1" type="ORF">OT_ostta06g01980</name>
</gene>
<keyword evidence="2" id="KW-1185">Reference proteome</keyword>
<accession>A0A090N3L6</accession>
<organism evidence="1 2">
    <name type="scientific">Ostreococcus tauri</name>
    <name type="common">Marine green alga</name>
    <dbReference type="NCBI Taxonomy" id="70448"/>
    <lineage>
        <taxon>Eukaryota</taxon>
        <taxon>Viridiplantae</taxon>
        <taxon>Chlorophyta</taxon>
        <taxon>Mamiellophyceae</taxon>
        <taxon>Mamiellales</taxon>
        <taxon>Bathycoccaceae</taxon>
        <taxon>Ostreococcus</taxon>
    </lineage>
</organism>
<dbReference type="GeneID" id="9835454"/>
<protein>
    <submittedName>
        <fullName evidence="1">Unnamed product</fullName>
    </submittedName>
</protein>
<sequence>MTTVELTGEPARAMFNADLDKPIEDGPRAIAVTLAAKRALRDVLEQNNLFKETCEAPVFACDLSQLNVKTSSRVSGPLRRSLPALSEVYGIDPYAVDGVLQNVSTLEAIFKANNARVKVDFKGGPEMIGLIDSGLEAIYQDLPPEALAKGTEILESCDLTVDATAEGTLECRISRAVAQNKRPSGGQS</sequence>
<dbReference type="RefSeq" id="XP_003079831.2">
    <property type="nucleotide sequence ID" value="XM_003079783.2"/>
</dbReference>
<proteinExistence type="predicted"/>
<dbReference type="InParanoid" id="A0A090N3L6"/>
<evidence type="ECO:0000313" key="2">
    <source>
        <dbReference type="Proteomes" id="UP000009170"/>
    </source>
</evidence>
<name>A0A090N3L6_OSTTA</name>
<dbReference type="OrthoDB" id="495322at2759"/>
<evidence type="ECO:0000313" key="1">
    <source>
        <dbReference type="EMBL" id="CEF98333.1"/>
    </source>
</evidence>
<dbReference type="KEGG" id="ota:OT_ostta06g01980"/>
<reference evidence="2" key="1">
    <citation type="journal article" date="2006" name="Proc. Natl. Acad. Sci. U.S.A.">
        <title>Genome analysis of the smallest free-living eukaryote Ostreococcus tauri unveils many unique features.</title>
        <authorList>
            <person name="Derelle E."/>
            <person name="Ferraz C."/>
            <person name="Rombauts S."/>
            <person name="Rouze P."/>
            <person name="Worden A.Z."/>
            <person name="Robbens S."/>
            <person name="Partensky F."/>
            <person name="Degroeve S."/>
            <person name="Echeynie S."/>
            <person name="Cooke R."/>
            <person name="Saeys Y."/>
            <person name="Wuyts J."/>
            <person name="Jabbari K."/>
            <person name="Bowler C."/>
            <person name="Panaud O."/>
            <person name="Piegu B."/>
            <person name="Ball S.G."/>
            <person name="Ral J.-P."/>
            <person name="Bouget F.-Y."/>
            <person name="Piganeau G."/>
            <person name="De Baets B."/>
            <person name="Picard A."/>
            <person name="Delseny M."/>
            <person name="Demaille J."/>
            <person name="Van de Peer Y."/>
            <person name="Moreau H."/>
        </authorList>
    </citation>
    <scope>NUCLEOTIDE SEQUENCE [LARGE SCALE GENOMIC DNA]</scope>
    <source>
        <strain evidence="2">OTTH 0595 / CCAP 157/2 / RCC745</strain>
    </source>
</reference>